<comment type="caution">
    <text evidence="1">The sequence shown here is derived from an EMBL/GenBank/DDBJ whole genome shotgun (WGS) entry which is preliminary data.</text>
</comment>
<dbReference type="Proteomes" id="UP000305654">
    <property type="component" value="Unassembled WGS sequence"/>
</dbReference>
<dbReference type="SUPFAM" id="SSF48295">
    <property type="entry name" value="TrpR-like"/>
    <property type="match status" value="1"/>
</dbReference>
<dbReference type="InterPro" id="IPR010921">
    <property type="entry name" value="Trp_repressor/repl_initiator"/>
</dbReference>
<dbReference type="InterPro" id="IPR020781">
    <property type="entry name" value="ATPase_OSCP/d_CS"/>
</dbReference>
<sequence>MGVVEIITGVERRRRWRPEDKVRILAETEEPGASIAIVARRHDISRGLLWHWRRAMHGSQAGLSSAEGSAFLPVTVVGDSRAAPQVPVDRSIQIMLPGGVCVRVGRGADLKVLRGVLMALRS</sequence>
<dbReference type="OrthoDB" id="7267835at2"/>
<dbReference type="PANTHER" id="PTHR37936:SF3">
    <property type="entry name" value="TRANSPOSASE INSC FOR INSERTION ELEMENT IS2A-RELATED"/>
    <property type="match status" value="1"/>
</dbReference>
<gene>
    <name evidence="1" type="ORF">FE263_18175</name>
</gene>
<dbReference type="GO" id="GO:0004803">
    <property type="term" value="F:transposase activity"/>
    <property type="evidence" value="ECO:0007669"/>
    <property type="project" value="InterPro"/>
</dbReference>
<organism evidence="1 2">
    <name type="scientific">Lichenicoccus roseus</name>
    <dbReference type="NCBI Taxonomy" id="2683649"/>
    <lineage>
        <taxon>Bacteria</taxon>
        <taxon>Pseudomonadati</taxon>
        <taxon>Pseudomonadota</taxon>
        <taxon>Alphaproteobacteria</taxon>
        <taxon>Acetobacterales</taxon>
        <taxon>Acetobacteraceae</taxon>
        <taxon>Lichenicoccus</taxon>
    </lineage>
</organism>
<proteinExistence type="predicted"/>
<accession>A0A5R9J2M5</accession>
<dbReference type="GO" id="GO:0006313">
    <property type="term" value="P:DNA transposition"/>
    <property type="evidence" value="ECO:0007669"/>
    <property type="project" value="InterPro"/>
</dbReference>
<dbReference type="NCBIfam" id="NF047595">
    <property type="entry name" value="IS66_ISRel24_TnpA"/>
    <property type="match status" value="1"/>
</dbReference>
<dbReference type="GO" id="GO:0016020">
    <property type="term" value="C:membrane"/>
    <property type="evidence" value="ECO:0007669"/>
    <property type="project" value="InterPro"/>
</dbReference>
<dbReference type="PANTHER" id="PTHR37936">
    <property type="entry name" value="TRANSPOSASE INSC FOR INSERTION ELEMENT IS2A-RELATED"/>
    <property type="match status" value="1"/>
</dbReference>
<dbReference type="Pfam" id="PF01527">
    <property type="entry name" value="HTH_Tnp_1"/>
    <property type="match status" value="1"/>
</dbReference>
<name>A0A5R9J2M5_9PROT</name>
<dbReference type="InterPro" id="IPR002514">
    <property type="entry name" value="Transposase_8"/>
</dbReference>
<evidence type="ECO:0000313" key="1">
    <source>
        <dbReference type="EMBL" id="TLU71103.1"/>
    </source>
</evidence>
<dbReference type="PROSITE" id="PS00389">
    <property type="entry name" value="ATPASE_DELTA"/>
    <property type="match status" value="1"/>
</dbReference>
<dbReference type="GO" id="GO:0043565">
    <property type="term" value="F:sequence-specific DNA binding"/>
    <property type="evidence" value="ECO:0007669"/>
    <property type="project" value="InterPro"/>
</dbReference>
<evidence type="ECO:0000313" key="2">
    <source>
        <dbReference type="Proteomes" id="UP000305654"/>
    </source>
</evidence>
<dbReference type="AlphaFoldDB" id="A0A5R9J2M5"/>
<dbReference type="EMBL" id="VCDI01000008">
    <property type="protein sequence ID" value="TLU71103.1"/>
    <property type="molecule type" value="Genomic_DNA"/>
</dbReference>
<protein>
    <submittedName>
        <fullName evidence="1">Transposase</fullName>
    </submittedName>
</protein>
<dbReference type="GO" id="GO:0046933">
    <property type="term" value="F:proton-transporting ATP synthase activity, rotational mechanism"/>
    <property type="evidence" value="ECO:0007669"/>
    <property type="project" value="InterPro"/>
</dbReference>
<keyword evidence="2" id="KW-1185">Reference proteome</keyword>
<reference evidence="1 2" key="1">
    <citation type="submission" date="2019-05" db="EMBL/GenBank/DDBJ databases">
        <authorList>
            <person name="Pankratov T."/>
            <person name="Grouzdev D."/>
        </authorList>
    </citation>
    <scope>NUCLEOTIDE SEQUENCE [LARGE SCALE GENOMIC DNA]</scope>
    <source>
        <strain evidence="1 2">KEBCLARHB70R</strain>
    </source>
</reference>